<gene>
    <name evidence="2" type="ORF">SS50377_15077</name>
    <name evidence="3" type="ORF">SS50377_25510</name>
</gene>
<dbReference type="Pfam" id="PF00149">
    <property type="entry name" value="Metallophos"/>
    <property type="match status" value="1"/>
</dbReference>
<reference evidence="2 3" key="1">
    <citation type="journal article" date="2014" name="PLoS Genet.">
        <title>The Genome of Spironucleus salmonicida Highlights a Fish Pathogen Adapted to Fluctuating Environments.</title>
        <authorList>
            <person name="Xu F."/>
            <person name="Jerlstrom-Hultqvist J."/>
            <person name="Einarsson E."/>
            <person name="Astvaldsson A."/>
            <person name="Svard S.G."/>
            <person name="Andersson J.O."/>
        </authorList>
    </citation>
    <scope>NUCLEOTIDE SEQUENCE</scope>
    <source>
        <strain evidence="3">ATCC 50377</strain>
    </source>
</reference>
<protein>
    <submittedName>
        <fullName evidence="2">Calcineurin-like phosphoesterase</fullName>
    </submittedName>
</protein>
<dbReference type="AlphaFoldDB" id="V6LKG3"/>
<keyword evidence="4" id="KW-1185">Reference proteome</keyword>
<proteinExistence type="predicted"/>
<dbReference type="Proteomes" id="UP000018208">
    <property type="component" value="Unassembled WGS sequence"/>
</dbReference>
<dbReference type="Gene3D" id="3.60.21.10">
    <property type="match status" value="1"/>
</dbReference>
<feature type="domain" description="Calcineurin-like phosphoesterase" evidence="1">
    <location>
        <begin position="1"/>
        <end position="90"/>
    </location>
</feature>
<dbReference type="InterPro" id="IPR004843">
    <property type="entry name" value="Calcineurin-like_PHP"/>
</dbReference>
<dbReference type="PANTHER" id="PTHR12849">
    <property type="entry name" value="RNA LARIAT DEBRANCHING ENZYME"/>
    <property type="match status" value="1"/>
</dbReference>
<dbReference type="InterPro" id="IPR029052">
    <property type="entry name" value="Metallo-depent_PP-like"/>
</dbReference>
<dbReference type="VEuPathDB" id="GiardiaDB:SS50377_25510"/>
<evidence type="ECO:0000313" key="3">
    <source>
        <dbReference type="EMBL" id="KAH0573390.1"/>
    </source>
</evidence>
<name>V6LKG3_9EUKA</name>
<reference evidence="3" key="2">
    <citation type="submission" date="2020-12" db="EMBL/GenBank/DDBJ databases">
        <title>New Spironucleus salmonicida genome in near-complete chromosomes.</title>
        <authorList>
            <person name="Xu F."/>
            <person name="Kurt Z."/>
            <person name="Jimenez-Gonzalez A."/>
            <person name="Astvaldsson A."/>
            <person name="Andersson J.O."/>
            <person name="Svard S.G."/>
        </authorList>
    </citation>
    <scope>NUCLEOTIDE SEQUENCE</scope>
    <source>
        <strain evidence="3">ATCC 50377</strain>
    </source>
</reference>
<sequence length="255" mass="29287">MKLLFIGCVHGRFDIVQKQIEKIQPDLLVLLGDLQAFSSMEQMKLAKLPQKYQKQGSFNQFSSTTPILSIFGNHELPEHCQVHPHFIQQHFLVAGCSTIKFVKNSRQIIFHCISGITSTAQYNPFFLSTSNISNLSSSMTPHYIISHEWPSGVGKFDRKLIKKFGKLKGENSQQVFKVSQINQQLVWIASHMHVNYEGWVFEQKQKIKFFGLNKCEFGGFKIIENGGNKSELEDGLYWCMGGNEEEQIQMIYENE</sequence>
<accession>V6LKG3</accession>
<dbReference type="GO" id="GO:0000398">
    <property type="term" value="P:mRNA splicing, via spliceosome"/>
    <property type="evidence" value="ECO:0007669"/>
    <property type="project" value="TreeGrafter"/>
</dbReference>
<dbReference type="GO" id="GO:0005634">
    <property type="term" value="C:nucleus"/>
    <property type="evidence" value="ECO:0007669"/>
    <property type="project" value="TreeGrafter"/>
</dbReference>
<evidence type="ECO:0000313" key="2">
    <source>
        <dbReference type="EMBL" id="EST45057.1"/>
    </source>
</evidence>
<dbReference type="GO" id="GO:0008419">
    <property type="term" value="F:RNA lariat debranching enzyme activity"/>
    <property type="evidence" value="ECO:0007669"/>
    <property type="project" value="TreeGrafter"/>
</dbReference>
<dbReference type="SUPFAM" id="SSF56300">
    <property type="entry name" value="Metallo-dependent phosphatases"/>
    <property type="match status" value="1"/>
</dbReference>
<evidence type="ECO:0000259" key="1">
    <source>
        <dbReference type="Pfam" id="PF00149"/>
    </source>
</evidence>
<evidence type="ECO:0000313" key="4">
    <source>
        <dbReference type="Proteomes" id="UP000018208"/>
    </source>
</evidence>
<dbReference type="EMBL" id="KI546101">
    <property type="protein sequence ID" value="EST45057.1"/>
    <property type="molecule type" value="Genomic_DNA"/>
</dbReference>
<organism evidence="2">
    <name type="scientific">Spironucleus salmonicida</name>
    <dbReference type="NCBI Taxonomy" id="348837"/>
    <lineage>
        <taxon>Eukaryota</taxon>
        <taxon>Metamonada</taxon>
        <taxon>Diplomonadida</taxon>
        <taxon>Hexamitidae</taxon>
        <taxon>Hexamitinae</taxon>
        <taxon>Spironucleus</taxon>
    </lineage>
</organism>
<dbReference type="EMBL" id="AUWU02000005">
    <property type="protein sequence ID" value="KAH0573390.1"/>
    <property type="molecule type" value="Genomic_DNA"/>
</dbReference>
<dbReference type="PANTHER" id="PTHR12849:SF0">
    <property type="entry name" value="LARIAT DEBRANCHING ENZYME"/>
    <property type="match status" value="1"/>
</dbReference>